<keyword evidence="4" id="KW-1185">Reference proteome</keyword>
<evidence type="ECO:0000256" key="1">
    <source>
        <dbReference type="PROSITE-ProRule" id="PRU00339"/>
    </source>
</evidence>
<dbReference type="RefSeq" id="WP_035316032.1">
    <property type="nucleotide sequence ID" value="NZ_JPNB01000003.1"/>
</dbReference>
<dbReference type="InterPro" id="IPR019734">
    <property type="entry name" value="TPR_rpt"/>
</dbReference>
<dbReference type="AlphaFoldDB" id="A0A4R1QVN3"/>
<gene>
    <name evidence="3" type="ORF">EDD76_11759</name>
</gene>
<dbReference type="SUPFAM" id="SSF48452">
    <property type="entry name" value="TPR-like"/>
    <property type="match status" value="1"/>
</dbReference>
<keyword evidence="1" id="KW-0802">TPR repeat</keyword>
<dbReference type="Pfam" id="PF14559">
    <property type="entry name" value="TPR_19"/>
    <property type="match status" value="1"/>
</dbReference>
<dbReference type="InterPro" id="IPR011990">
    <property type="entry name" value="TPR-like_helical_dom_sf"/>
</dbReference>
<evidence type="ECO:0000313" key="3">
    <source>
        <dbReference type="EMBL" id="TCL55024.1"/>
    </source>
</evidence>
<name>A0A4R1QVN3_9FIRM</name>
<evidence type="ECO:0000313" key="4">
    <source>
        <dbReference type="Proteomes" id="UP000295718"/>
    </source>
</evidence>
<reference evidence="3 4" key="1">
    <citation type="submission" date="2019-03" db="EMBL/GenBank/DDBJ databases">
        <title>Genomic Encyclopedia of Type Strains, Phase IV (KMG-IV): sequencing the most valuable type-strain genomes for metagenomic binning, comparative biology and taxonomic classification.</title>
        <authorList>
            <person name="Goeker M."/>
        </authorList>
    </citation>
    <scope>NUCLEOTIDE SEQUENCE [LARGE SCALE GENOMIC DNA]</scope>
    <source>
        <strain evidence="3 4">DSM 100556</strain>
    </source>
</reference>
<accession>A0A4R1QVN3</accession>
<dbReference type="Gene3D" id="1.25.40.10">
    <property type="entry name" value="Tetratricopeptide repeat domain"/>
    <property type="match status" value="1"/>
</dbReference>
<dbReference type="SUPFAM" id="SSF53448">
    <property type="entry name" value="Nucleotide-diphospho-sugar transferases"/>
    <property type="match status" value="1"/>
</dbReference>
<dbReference type="PANTHER" id="PTHR43630:SF2">
    <property type="entry name" value="GLYCOSYLTRANSFERASE"/>
    <property type="match status" value="1"/>
</dbReference>
<dbReference type="EMBL" id="SLUO01000017">
    <property type="protein sequence ID" value="TCL55024.1"/>
    <property type="molecule type" value="Genomic_DNA"/>
</dbReference>
<dbReference type="OrthoDB" id="9815923at2"/>
<dbReference type="PROSITE" id="PS50005">
    <property type="entry name" value="TPR"/>
    <property type="match status" value="1"/>
</dbReference>
<dbReference type="SMART" id="SM00028">
    <property type="entry name" value="TPR"/>
    <property type="match status" value="3"/>
</dbReference>
<evidence type="ECO:0000259" key="2">
    <source>
        <dbReference type="Pfam" id="PF00535"/>
    </source>
</evidence>
<dbReference type="GO" id="GO:0016740">
    <property type="term" value="F:transferase activity"/>
    <property type="evidence" value="ECO:0007669"/>
    <property type="project" value="UniProtKB-KW"/>
</dbReference>
<dbReference type="InterPro" id="IPR001173">
    <property type="entry name" value="Glyco_trans_2-like"/>
</dbReference>
<feature type="domain" description="Glycosyltransferase 2-like" evidence="2">
    <location>
        <begin position="5"/>
        <end position="128"/>
    </location>
</feature>
<dbReference type="Pfam" id="PF00535">
    <property type="entry name" value="Glycos_transf_2"/>
    <property type="match status" value="1"/>
</dbReference>
<dbReference type="Gene3D" id="3.90.550.10">
    <property type="entry name" value="Spore Coat Polysaccharide Biosynthesis Protein SpsA, Chain A"/>
    <property type="match status" value="1"/>
</dbReference>
<dbReference type="InterPro" id="IPR029044">
    <property type="entry name" value="Nucleotide-diphossugar_trans"/>
</dbReference>
<dbReference type="CDD" id="cd02511">
    <property type="entry name" value="Beta4Glucosyltransferase"/>
    <property type="match status" value="1"/>
</dbReference>
<comment type="caution">
    <text evidence="3">The sequence shown here is derived from an EMBL/GenBank/DDBJ whole genome shotgun (WGS) entry which is preliminary data.</text>
</comment>
<dbReference type="STRING" id="1469948.GCA_000732725_03976"/>
<dbReference type="Proteomes" id="UP000295718">
    <property type="component" value="Unassembled WGS sequence"/>
</dbReference>
<protein>
    <submittedName>
        <fullName evidence="3">Glycosyltransferase involved in cell wall biosynthesis</fullName>
    </submittedName>
</protein>
<proteinExistence type="predicted"/>
<feature type="repeat" description="TPR" evidence="1">
    <location>
        <begin position="274"/>
        <end position="307"/>
    </location>
</feature>
<dbReference type="PANTHER" id="PTHR43630">
    <property type="entry name" value="POLY-BETA-1,6-N-ACETYL-D-GLUCOSAMINE SYNTHASE"/>
    <property type="match status" value="1"/>
</dbReference>
<organism evidence="3 4">
    <name type="scientific">Kineothrix alysoides</name>
    <dbReference type="NCBI Taxonomy" id="1469948"/>
    <lineage>
        <taxon>Bacteria</taxon>
        <taxon>Bacillati</taxon>
        <taxon>Bacillota</taxon>
        <taxon>Clostridia</taxon>
        <taxon>Lachnospirales</taxon>
        <taxon>Lachnospiraceae</taxon>
        <taxon>Kineothrix</taxon>
    </lineage>
</organism>
<sequence>MSTISLCMIVRNEEKNIERCLKSAAKLADEIIVVDTGSEDRTKAICKKHKVKLFDFAWEDDFATARNFAVEKASCDWVMWLDADEELQIKDKKAFKKLLQKEKKDLIPVIMIHYYGEYPADKSRAYKNSACRLFRNKSGICFSGKIHERLAGDDLIERISEEEQDYIRILHYGYMDDVIKHKSDRNREMLLKEREEQPENAWVQYHLAVEYYHTKAYAEAYGLVNLAILQFLKEELLPPAIVYKLKYDILLAAEDYETVAQSIEKAIELYPDYVDLYYDKGMAQFALGEYEQAKSTFLHCLILGEDDLRYLIVVGAGSFLALKYIGRCHEMLQEKEQAQEAYRQAELLL</sequence>
<keyword evidence="3" id="KW-0808">Transferase</keyword>